<sequence>DVRINMMSRKLHVLPVLSPVDLNRIPMDFIENFIEGCIFRDLSISVLGEEYNESVVNFISKNDQKRISLDMDDMLIDRESLFTLPPLYALDVLGFLQDVKWKPDEESFLELVRKRYTNLEIPVDISSAESIFTVLKIVSESPNEQNVVIFVERELLESFIVLMGLIRTEEGIVRLPLTEGIAIINYEFTEEVGGGLTGEWEVIYQGRGHLRVREPSNSFTRLWTVTVWRDSADDPISSGFFSRLNAIKIRYEPGALGRMRT</sequence>
<reference evidence="2" key="1">
    <citation type="submission" date="2022-10" db="EMBL/GenBank/DDBJ databases">
        <title>Genome assembly of Pristionchus species.</title>
        <authorList>
            <person name="Yoshida K."/>
            <person name="Sommer R.J."/>
        </authorList>
    </citation>
    <scope>NUCLEOTIDE SEQUENCE [LARGE SCALE GENOMIC DNA]</scope>
    <source>
        <strain evidence="2">RS5460</strain>
    </source>
</reference>
<protein>
    <submittedName>
        <fullName evidence="1">Uncharacterized protein</fullName>
    </submittedName>
</protein>
<dbReference type="AlphaFoldDB" id="A0AAN5CRT2"/>
<feature type="non-terminal residue" evidence="1">
    <location>
        <position position="261"/>
    </location>
</feature>
<accession>A0AAN5CRT2</accession>
<organism evidence="1 2">
    <name type="scientific">Pristionchus mayeri</name>
    <dbReference type="NCBI Taxonomy" id="1317129"/>
    <lineage>
        <taxon>Eukaryota</taxon>
        <taxon>Metazoa</taxon>
        <taxon>Ecdysozoa</taxon>
        <taxon>Nematoda</taxon>
        <taxon>Chromadorea</taxon>
        <taxon>Rhabditida</taxon>
        <taxon>Rhabditina</taxon>
        <taxon>Diplogasteromorpha</taxon>
        <taxon>Diplogasteroidea</taxon>
        <taxon>Neodiplogasteridae</taxon>
        <taxon>Pristionchus</taxon>
    </lineage>
</organism>
<keyword evidence="2" id="KW-1185">Reference proteome</keyword>
<gene>
    <name evidence="1" type="ORF">PMAYCL1PPCAC_19450</name>
</gene>
<dbReference type="EMBL" id="BTRK01000004">
    <property type="protein sequence ID" value="GMR49255.1"/>
    <property type="molecule type" value="Genomic_DNA"/>
</dbReference>
<dbReference type="Proteomes" id="UP001328107">
    <property type="component" value="Unassembled WGS sequence"/>
</dbReference>
<evidence type="ECO:0000313" key="1">
    <source>
        <dbReference type="EMBL" id="GMR49255.1"/>
    </source>
</evidence>
<name>A0AAN5CRT2_9BILA</name>
<evidence type="ECO:0000313" key="2">
    <source>
        <dbReference type="Proteomes" id="UP001328107"/>
    </source>
</evidence>
<feature type="non-terminal residue" evidence="1">
    <location>
        <position position="1"/>
    </location>
</feature>
<comment type="caution">
    <text evidence="1">The sequence shown here is derived from an EMBL/GenBank/DDBJ whole genome shotgun (WGS) entry which is preliminary data.</text>
</comment>
<proteinExistence type="predicted"/>